<name>A0AAD4MW82_9BILA</name>
<proteinExistence type="predicted"/>
<dbReference type="EMBL" id="JAKKPZ010000053">
    <property type="protein sequence ID" value="KAI1705821.1"/>
    <property type="molecule type" value="Genomic_DNA"/>
</dbReference>
<sequence>MMFVLFPLLMFGIMKLLSDIMLNDDVDQQERFQFAKCRSIDRNVNRKSFVYPQRRIQAQDTTCLITQASNTDTSLTDESRSDSENAQIVMPWREKLPDDLINTFCDKLGDAFNTDTNGRVVPNLVIEGFLAVQAVLIDLERRPKEITGQKRAFQIVLDQQAAHYVLLEWDTNSRCVRLYDSFAPDAIGRSVAEWRLTSDIKNNIIAMFGHLFDESTTTDSEPNIPVVIEDGLQQQHDAWSCGLHALGFLLLRIFDRSVQNYDVDLRDVLAFFNQILNSRRPSREFFSNAEFASKSISPRRYTPVMVLLDKNSRDVKIC</sequence>
<keyword evidence="3" id="KW-1185">Reference proteome</keyword>
<evidence type="ECO:0008006" key="4">
    <source>
        <dbReference type="Google" id="ProtNLM"/>
    </source>
</evidence>
<organism evidence="2 3">
    <name type="scientific">Ditylenchus destructor</name>
    <dbReference type="NCBI Taxonomy" id="166010"/>
    <lineage>
        <taxon>Eukaryota</taxon>
        <taxon>Metazoa</taxon>
        <taxon>Ecdysozoa</taxon>
        <taxon>Nematoda</taxon>
        <taxon>Chromadorea</taxon>
        <taxon>Rhabditida</taxon>
        <taxon>Tylenchina</taxon>
        <taxon>Tylenchomorpha</taxon>
        <taxon>Sphaerularioidea</taxon>
        <taxon>Anguinidae</taxon>
        <taxon>Anguininae</taxon>
        <taxon>Ditylenchus</taxon>
    </lineage>
</organism>
<evidence type="ECO:0000313" key="3">
    <source>
        <dbReference type="Proteomes" id="UP001201812"/>
    </source>
</evidence>
<comment type="caution">
    <text evidence="2">The sequence shown here is derived from an EMBL/GenBank/DDBJ whole genome shotgun (WGS) entry which is preliminary data.</text>
</comment>
<keyword evidence="1" id="KW-0732">Signal</keyword>
<gene>
    <name evidence="2" type="ORF">DdX_13434</name>
</gene>
<accession>A0AAD4MW82</accession>
<dbReference type="Gene3D" id="3.40.395.10">
    <property type="entry name" value="Adenoviral Proteinase, Chain A"/>
    <property type="match status" value="1"/>
</dbReference>
<feature type="signal peptide" evidence="1">
    <location>
        <begin position="1"/>
        <end position="18"/>
    </location>
</feature>
<reference evidence="2" key="1">
    <citation type="submission" date="2022-01" db="EMBL/GenBank/DDBJ databases">
        <title>Genome Sequence Resource for Two Populations of Ditylenchus destructor, the Migratory Endoparasitic Phytonematode.</title>
        <authorList>
            <person name="Zhang H."/>
            <person name="Lin R."/>
            <person name="Xie B."/>
        </authorList>
    </citation>
    <scope>NUCLEOTIDE SEQUENCE</scope>
    <source>
        <strain evidence="2">BazhouSP</strain>
    </source>
</reference>
<evidence type="ECO:0000256" key="1">
    <source>
        <dbReference type="SAM" id="SignalP"/>
    </source>
</evidence>
<dbReference type="SUPFAM" id="SSF54001">
    <property type="entry name" value="Cysteine proteinases"/>
    <property type="match status" value="1"/>
</dbReference>
<feature type="chain" id="PRO_5042282640" description="Ubiquitin-like protease family profile domain-containing protein" evidence="1">
    <location>
        <begin position="19"/>
        <end position="318"/>
    </location>
</feature>
<dbReference type="AlphaFoldDB" id="A0AAD4MW82"/>
<dbReference type="Proteomes" id="UP001201812">
    <property type="component" value="Unassembled WGS sequence"/>
</dbReference>
<evidence type="ECO:0000313" key="2">
    <source>
        <dbReference type="EMBL" id="KAI1705821.1"/>
    </source>
</evidence>
<dbReference type="InterPro" id="IPR038765">
    <property type="entry name" value="Papain-like_cys_pep_sf"/>
</dbReference>
<protein>
    <recommendedName>
        <fullName evidence="4">Ubiquitin-like protease family profile domain-containing protein</fullName>
    </recommendedName>
</protein>